<keyword evidence="3" id="KW-1185">Reference proteome</keyword>
<dbReference type="PANTHER" id="PTHR42695">
    <property type="entry name" value="GLUTAMINE AMIDOTRANSFERASE YLR126C-RELATED"/>
    <property type="match status" value="1"/>
</dbReference>
<dbReference type="PANTHER" id="PTHR42695:SF5">
    <property type="entry name" value="GLUTAMINE AMIDOTRANSFERASE YLR126C-RELATED"/>
    <property type="match status" value="1"/>
</dbReference>
<comment type="caution">
    <text evidence="2">The sequence shown here is derived from an EMBL/GenBank/DDBJ whole genome shotgun (WGS) entry which is preliminary data.</text>
</comment>
<keyword evidence="2" id="KW-0315">Glutamine amidotransferase</keyword>
<dbReference type="InterPro" id="IPR044992">
    <property type="entry name" value="ChyE-like"/>
</dbReference>
<proteinExistence type="predicted"/>
<dbReference type="EMBL" id="JAFITO010000034">
    <property type="protein sequence ID" value="MBN4068650.1"/>
    <property type="molecule type" value="Genomic_DNA"/>
</dbReference>
<dbReference type="Pfam" id="PF00117">
    <property type="entry name" value="GATase"/>
    <property type="match status" value="1"/>
</dbReference>
<dbReference type="Gene3D" id="3.40.50.880">
    <property type="match status" value="1"/>
</dbReference>
<sequence length="230" mass="25770">MIHWLQHVPFEGLGSIEKYLIDRGHELFCTRLWAGDRLPAPDSIAALIVMGGPMGIYDYEAYPWLQIEKEFLAQVVGRGIPILGICLGAQLLADVLGAKVNANPQKEIGWFPVIRNKTVPDLLESVLPEKMTVFHWHGDTFGIPEDAVNLYSSEACAHQAFLYKKHVLGLQFHLETTLGSAAALIDNCRNELVQASWIMTEQEILGSEDAFYKVNDCMFAVINKFFHLKG</sequence>
<dbReference type="InterPro" id="IPR029062">
    <property type="entry name" value="Class_I_gatase-like"/>
</dbReference>
<evidence type="ECO:0000313" key="3">
    <source>
        <dbReference type="Proteomes" id="UP000717534"/>
    </source>
</evidence>
<dbReference type="PROSITE" id="PS51273">
    <property type="entry name" value="GATASE_TYPE_1"/>
    <property type="match status" value="1"/>
</dbReference>
<evidence type="ECO:0000313" key="2">
    <source>
        <dbReference type="EMBL" id="MBN4068650.1"/>
    </source>
</evidence>
<name>A0ABS3AZ95_9BACT</name>
<dbReference type="Proteomes" id="UP000717534">
    <property type="component" value="Unassembled WGS sequence"/>
</dbReference>
<dbReference type="CDD" id="cd01741">
    <property type="entry name" value="GATase1_1"/>
    <property type="match status" value="1"/>
</dbReference>
<feature type="domain" description="Glutamine amidotransferase" evidence="1">
    <location>
        <begin position="42"/>
        <end position="185"/>
    </location>
</feature>
<accession>A0ABS3AZ95</accession>
<dbReference type="InterPro" id="IPR017926">
    <property type="entry name" value="GATASE"/>
</dbReference>
<protein>
    <submittedName>
        <fullName evidence="2">Type 1 glutamine amidotransferase</fullName>
    </submittedName>
</protein>
<dbReference type="SUPFAM" id="SSF52317">
    <property type="entry name" value="Class I glutamine amidotransferase-like"/>
    <property type="match status" value="1"/>
</dbReference>
<reference evidence="2 3" key="1">
    <citation type="submission" date="2021-02" db="EMBL/GenBank/DDBJ databases">
        <title>Activity-based single-cell genomes from oceanic crustal fluid captures similar information to metagenomic and metatranscriptomic surveys with orders of magnitude less sampling.</title>
        <authorList>
            <person name="D'Angelo T.S."/>
            <person name="Orcutt B.N."/>
        </authorList>
    </citation>
    <scope>NUCLEOTIDE SEQUENCE [LARGE SCALE GENOMIC DNA]</scope>
    <source>
        <strain evidence="2">AH-315-G02</strain>
    </source>
</reference>
<gene>
    <name evidence="2" type="ORF">JYU06_03920</name>
</gene>
<organism evidence="2 3">
    <name type="scientific">Desulfotalea psychrophila</name>
    <dbReference type="NCBI Taxonomy" id="84980"/>
    <lineage>
        <taxon>Bacteria</taxon>
        <taxon>Pseudomonadati</taxon>
        <taxon>Thermodesulfobacteriota</taxon>
        <taxon>Desulfobulbia</taxon>
        <taxon>Desulfobulbales</taxon>
        <taxon>Desulfocapsaceae</taxon>
        <taxon>Desulfotalea</taxon>
    </lineage>
</organism>
<evidence type="ECO:0000259" key="1">
    <source>
        <dbReference type="Pfam" id="PF00117"/>
    </source>
</evidence>